<evidence type="ECO:0000313" key="2">
    <source>
        <dbReference type="Proteomes" id="UP000005741"/>
    </source>
</evidence>
<dbReference type="InParanoid" id="H1Z387"/>
<keyword evidence="2" id="KW-1185">Reference proteome</keyword>
<accession>H1Z387</accession>
<dbReference type="RefSeq" id="WP_004078841.1">
    <property type="nucleotide sequence ID" value="NZ_CM001436.1"/>
</dbReference>
<protein>
    <submittedName>
        <fullName evidence="1">Uncharacterized protein</fullName>
    </submittedName>
</protein>
<gene>
    <name evidence="1" type="ORF">Metlim_2454</name>
</gene>
<evidence type="ECO:0000313" key="1">
    <source>
        <dbReference type="EMBL" id="EHQ36502.1"/>
    </source>
</evidence>
<dbReference type="EMBL" id="CM001436">
    <property type="protein sequence ID" value="EHQ36502.1"/>
    <property type="molecule type" value="Genomic_DNA"/>
</dbReference>
<name>H1Z387_9EURY</name>
<dbReference type="AlphaFoldDB" id="H1Z387"/>
<dbReference type="Proteomes" id="UP000005741">
    <property type="component" value="Chromosome"/>
</dbReference>
<dbReference type="HOGENOM" id="CLU_499451_0_0_2"/>
<dbReference type="STRING" id="937775.Metlim_2454"/>
<reference evidence="1 2" key="1">
    <citation type="submission" date="2011-10" db="EMBL/GenBank/DDBJ databases">
        <title>The Improved High-Quality Draft genome of Methanoplanus limicola DSM 2279.</title>
        <authorList>
            <consortium name="US DOE Joint Genome Institute (JGI-PGF)"/>
            <person name="Lucas S."/>
            <person name="Copeland A."/>
            <person name="Lapidus A."/>
            <person name="Glavina del Rio T."/>
            <person name="Dalin E."/>
            <person name="Tice H."/>
            <person name="Bruce D."/>
            <person name="Goodwin L."/>
            <person name="Pitluck S."/>
            <person name="Peters L."/>
            <person name="Mikhailova N."/>
            <person name="Lu M."/>
            <person name="Kyrpides N."/>
            <person name="Mavromatis K."/>
            <person name="Ivanova N."/>
            <person name="Markowitz V."/>
            <person name="Cheng J.-F."/>
            <person name="Hugenholtz P."/>
            <person name="Woyke T."/>
            <person name="Wu D."/>
            <person name="Wirth R."/>
            <person name="Brambilla E.-M."/>
            <person name="Klenk H.-P."/>
            <person name="Eisen J.A."/>
        </authorList>
    </citation>
    <scope>NUCLEOTIDE SEQUENCE [LARGE SCALE GENOMIC DNA]</scope>
    <source>
        <strain evidence="1 2">DSM 2279</strain>
    </source>
</reference>
<dbReference type="OrthoDB" id="111814at2157"/>
<sequence length="540" mass="62622">MEFAYDNKEPGNQVKVYAKELKKIRTESSSEKSKQYTCPYCGEYVKYYHGKIQEAHFRHIRGSLIAKTCDKYVSGNGIGTSKDRYLLDQKLLGFPLYIRKLGENFRLFIGLSPVPESTINDDIESSQEIIIKDPNYVQFDQIYLEDLIVDEITYKPLDYLYETYHIEYRHNPNPLTSKYGCFKEIYGIEPKGALFFCSDMFSRRIAFNGKITTDTYYYLVIPSAEILSNKKFLSIESCNILAVKSDLPEEWFVYKIKFTEITNESSEFARDLNLTLVEKPQKLTPLWPPHVQYGNQHIYKKDCHAHYLLESQKSVEKDKSSKEILQHKILIKIITLNAHLDILNVEVNKNETKIPLEEDNTQFNPVTSCKPSLNIPPYSPPTIAIQYGKKELQNHEELQTTKNSTISCKSNYKCSFCHIRNNYLKTLITNKLTIPQISDIKPGDTFLVLHGLDIISRIHFPQKNEKQSNEIKKSDNQMYQTLIQLKGQQITTPIILKYALQDPDEYPKVKSYILNSLRIGEIPKPAYDYIINNIKGGIFK</sequence>
<organism evidence="1 2">
    <name type="scientific">Methanoplanus limicola DSM 2279</name>
    <dbReference type="NCBI Taxonomy" id="937775"/>
    <lineage>
        <taxon>Archaea</taxon>
        <taxon>Methanobacteriati</taxon>
        <taxon>Methanobacteriota</taxon>
        <taxon>Stenosarchaea group</taxon>
        <taxon>Methanomicrobia</taxon>
        <taxon>Methanomicrobiales</taxon>
        <taxon>Methanomicrobiaceae</taxon>
        <taxon>Methanoplanus</taxon>
    </lineage>
</organism>
<proteinExistence type="predicted"/>